<keyword evidence="3" id="KW-0547">Nucleotide-binding</keyword>
<reference evidence="11" key="1">
    <citation type="submission" date="2022-07" db="EMBL/GenBank/DDBJ databases">
        <title>Phylogenomic reconstructions and comparative analyses of Kickxellomycotina fungi.</title>
        <authorList>
            <person name="Reynolds N.K."/>
            <person name="Stajich J.E."/>
            <person name="Barry K."/>
            <person name="Grigoriev I.V."/>
            <person name="Crous P."/>
            <person name="Smith M.E."/>
        </authorList>
    </citation>
    <scope>NUCLEOTIDE SEQUENCE</scope>
    <source>
        <strain evidence="11">RSA 1196</strain>
    </source>
</reference>
<feature type="region of interest" description="Disordered" evidence="9">
    <location>
        <begin position="506"/>
        <end position="534"/>
    </location>
</feature>
<evidence type="ECO:0000256" key="4">
    <source>
        <dbReference type="ARBA" id="ARBA00022840"/>
    </source>
</evidence>
<dbReference type="GO" id="GO:0006434">
    <property type="term" value="P:seryl-tRNA aminoacylation"/>
    <property type="evidence" value="ECO:0007669"/>
    <property type="project" value="InterPro"/>
</dbReference>
<comment type="caution">
    <text evidence="11">The sequence shown here is derived from an EMBL/GenBank/DDBJ whole genome shotgun (WGS) entry which is preliminary data.</text>
</comment>
<dbReference type="SUPFAM" id="SSF55681">
    <property type="entry name" value="Class II aaRS and biotin synthetases"/>
    <property type="match status" value="1"/>
</dbReference>
<dbReference type="InterPro" id="IPR042103">
    <property type="entry name" value="SerRS_1_N_sf"/>
</dbReference>
<dbReference type="InterPro" id="IPR002314">
    <property type="entry name" value="aa-tRNA-synt_IIb"/>
</dbReference>
<dbReference type="Pfam" id="PF00587">
    <property type="entry name" value="tRNA-synt_2b"/>
    <property type="match status" value="1"/>
</dbReference>
<gene>
    <name evidence="11" type="primary">DIA4</name>
    <name evidence="11" type="ORF">IWQ62_004396</name>
</gene>
<protein>
    <recommendedName>
        <fullName evidence="1">serine--tRNA ligase</fullName>
        <ecNumber evidence="1">6.1.1.11</ecNumber>
    </recommendedName>
    <alternativeName>
        <fullName evidence="7">Seryl-tRNA synthetase</fullName>
    </alternativeName>
</protein>
<dbReference type="InterPro" id="IPR033729">
    <property type="entry name" value="SerRS_core"/>
</dbReference>
<evidence type="ECO:0000256" key="9">
    <source>
        <dbReference type="SAM" id="MobiDB-lite"/>
    </source>
</evidence>
<dbReference type="InterPro" id="IPR045864">
    <property type="entry name" value="aa-tRNA-synth_II/BPL/LPL"/>
</dbReference>
<dbReference type="SUPFAM" id="SSF46589">
    <property type="entry name" value="tRNA-binding arm"/>
    <property type="match status" value="1"/>
</dbReference>
<organism evidence="11 12">
    <name type="scientific">Dispira parvispora</name>
    <dbReference type="NCBI Taxonomy" id="1520584"/>
    <lineage>
        <taxon>Eukaryota</taxon>
        <taxon>Fungi</taxon>
        <taxon>Fungi incertae sedis</taxon>
        <taxon>Zoopagomycota</taxon>
        <taxon>Kickxellomycotina</taxon>
        <taxon>Dimargaritomycetes</taxon>
        <taxon>Dimargaritales</taxon>
        <taxon>Dimargaritaceae</taxon>
        <taxon>Dispira</taxon>
    </lineage>
</organism>
<dbReference type="Proteomes" id="UP001150925">
    <property type="component" value="Unassembled WGS sequence"/>
</dbReference>
<dbReference type="GO" id="GO:0005524">
    <property type="term" value="F:ATP binding"/>
    <property type="evidence" value="ECO:0007669"/>
    <property type="project" value="UniProtKB-KW"/>
</dbReference>
<dbReference type="EC" id="6.1.1.11" evidence="1"/>
<evidence type="ECO:0000313" key="11">
    <source>
        <dbReference type="EMBL" id="KAJ1959999.1"/>
    </source>
</evidence>
<feature type="compositionally biased region" description="Basic and acidic residues" evidence="9">
    <location>
        <begin position="647"/>
        <end position="659"/>
    </location>
</feature>
<dbReference type="Gene3D" id="3.30.930.10">
    <property type="entry name" value="Bira Bifunctional Protein, Domain 2"/>
    <property type="match status" value="1"/>
</dbReference>
<feature type="region of interest" description="Disordered" evidence="9">
    <location>
        <begin position="647"/>
        <end position="677"/>
    </location>
</feature>
<evidence type="ECO:0000313" key="12">
    <source>
        <dbReference type="Proteomes" id="UP001150925"/>
    </source>
</evidence>
<keyword evidence="2 11" id="KW-0436">Ligase</keyword>
<name>A0A9W8ALP7_9FUNG</name>
<dbReference type="PROSITE" id="PS50862">
    <property type="entry name" value="AA_TRNA_LIGASE_II"/>
    <property type="match status" value="1"/>
</dbReference>
<keyword evidence="12" id="KW-1185">Reference proteome</keyword>
<dbReference type="PANTHER" id="PTHR11778">
    <property type="entry name" value="SERYL-TRNA SYNTHETASE"/>
    <property type="match status" value="1"/>
</dbReference>
<dbReference type="InterPro" id="IPR010978">
    <property type="entry name" value="tRNA-bd_arm"/>
</dbReference>
<evidence type="ECO:0000256" key="2">
    <source>
        <dbReference type="ARBA" id="ARBA00022598"/>
    </source>
</evidence>
<dbReference type="EMBL" id="JANBPY010001447">
    <property type="protein sequence ID" value="KAJ1959999.1"/>
    <property type="molecule type" value="Genomic_DNA"/>
</dbReference>
<proteinExistence type="predicted"/>
<dbReference type="CDD" id="cd00770">
    <property type="entry name" value="SerRS_core"/>
    <property type="match status" value="1"/>
</dbReference>
<keyword evidence="4" id="KW-0067">ATP-binding</keyword>
<evidence type="ECO:0000256" key="6">
    <source>
        <dbReference type="ARBA" id="ARBA00023146"/>
    </source>
</evidence>
<dbReference type="InterPro" id="IPR015866">
    <property type="entry name" value="Ser-tRNA-synth_1_N"/>
</dbReference>
<feature type="compositionally biased region" description="Polar residues" evidence="9">
    <location>
        <begin position="508"/>
        <end position="529"/>
    </location>
</feature>
<sequence length="718" mass="80190">MRFIRPLTKWVPHHAVRFGREPYRMRTFTTSTCWGIQDQNPQPNENPQGLRPHFDYRYIRDNLPALLENAQRRNVIDKELAQIAPLQTRMTTLYQELVQLRGQRNDLGRQVSNIKRQQQTLLRKDPAADTQSLEAAAQELSQQARQVRERMVQLEAEHNAVQCTLDDLVDRLPNITHPTAPEGPEANARVVLTHGTPQTKPDLGNIKNHVQLCEDLDLVDFQAGSSVTGNSFYYLKNEAALLELALVQYAYQKAVARGFTPIIPPDLTRSDVLAGCGFRPRANEANQTYYVSHQRPGTTAAGSSHLCLAATSEVPLAGMFMNKRLTYSQLPQKFVAFGHCFRAEAGARGSETRGLYRVHQFSKVELFAVAEPAQSDSLLEEIRAFQQELFAELGLCYRVLDMPTFELGASAYRKYDIEAWMPGRHQWGEISSASNCTDYQARRLNIRYRLPSTAQSSKGAMTGFVHTLNGTACAVPRLIIAILETFQTPDGHVEIPKVLRPWMGGCEGSSQPAPATGKIQHTSTDTPLSKSDAIPPSDSSLSLHVVVKRFLGKQNLLSRMKLRRFFEALKFRLESQPTPVPALDHPLKHSTIPALASPQTLESTAPTKLHSKGGQIHFPSFHRYEAYRISGMLFTLLGEAARDPRTVTHGVNGEKDERSTSTSVGLKSYKESQSYRSPEADKLNEVAKAFAQLHGRGKVSPINVDYLEQATRAFLGAL</sequence>
<evidence type="ECO:0000256" key="5">
    <source>
        <dbReference type="ARBA" id="ARBA00022917"/>
    </source>
</evidence>
<feature type="coiled-coil region" evidence="8">
    <location>
        <begin position="97"/>
        <end position="171"/>
    </location>
</feature>
<dbReference type="PRINTS" id="PR00981">
    <property type="entry name" value="TRNASYNTHSER"/>
</dbReference>
<evidence type="ECO:0000256" key="8">
    <source>
        <dbReference type="SAM" id="Coils"/>
    </source>
</evidence>
<dbReference type="OrthoDB" id="10264585at2759"/>
<dbReference type="InterPro" id="IPR006195">
    <property type="entry name" value="aa-tRNA-synth_II"/>
</dbReference>
<dbReference type="AlphaFoldDB" id="A0A9W8ALP7"/>
<dbReference type="NCBIfam" id="TIGR00414">
    <property type="entry name" value="serS"/>
    <property type="match status" value="1"/>
</dbReference>
<dbReference type="GO" id="GO:0004828">
    <property type="term" value="F:serine-tRNA ligase activity"/>
    <property type="evidence" value="ECO:0007669"/>
    <property type="project" value="UniProtKB-EC"/>
</dbReference>
<keyword evidence="5" id="KW-0648">Protein biosynthesis</keyword>
<evidence type="ECO:0000256" key="7">
    <source>
        <dbReference type="ARBA" id="ARBA00031113"/>
    </source>
</evidence>
<feature type="domain" description="Aminoacyl-transfer RNA synthetases class-II family profile" evidence="10">
    <location>
        <begin position="246"/>
        <end position="496"/>
    </location>
</feature>
<dbReference type="InterPro" id="IPR002317">
    <property type="entry name" value="Ser-tRNA-ligase_type_1"/>
</dbReference>
<dbReference type="Pfam" id="PF02403">
    <property type="entry name" value="Seryl_tRNA_N"/>
    <property type="match status" value="1"/>
</dbReference>
<keyword evidence="6" id="KW-0030">Aminoacyl-tRNA synthetase</keyword>
<dbReference type="Gene3D" id="1.10.287.40">
    <property type="entry name" value="Serine-tRNA synthetase, tRNA binding domain"/>
    <property type="match status" value="1"/>
</dbReference>
<keyword evidence="8" id="KW-0175">Coiled coil</keyword>
<feature type="compositionally biased region" description="Polar residues" evidence="9">
    <location>
        <begin position="660"/>
        <end position="676"/>
    </location>
</feature>
<evidence type="ECO:0000259" key="10">
    <source>
        <dbReference type="PROSITE" id="PS50862"/>
    </source>
</evidence>
<evidence type="ECO:0000256" key="1">
    <source>
        <dbReference type="ARBA" id="ARBA00012840"/>
    </source>
</evidence>
<evidence type="ECO:0000256" key="3">
    <source>
        <dbReference type="ARBA" id="ARBA00022741"/>
    </source>
</evidence>
<accession>A0A9W8ALP7</accession>